<evidence type="ECO:0000313" key="5">
    <source>
        <dbReference type="Proteomes" id="UP000256829"/>
    </source>
</evidence>
<keyword evidence="2" id="KW-0812">Transmembrane</keyword>
<dbReference type="Pfam" id="PF14341">
    <property type="entry name" value="PilX_N"/>
    <property type="match status" value="1"/>
</dbReference>
<evidence type="ECO:0000256" key="1">
    <source>
        <dbReference type="SAM" id="MobiDB-lite"/>
    </source>
</evidence>
<keyword evidence="2" id="KW-1133">Transmembrane helix</keyword>
<feature type="transmembrane region" description="Helical" evidence="2">
    <location>
        <begin position="15"/>
        <end position="40"/>
    </location>
</feature>
<organism evidence="4 5">
    <name type="scientific">Lysobacter soli</name>
    <dbReference type="NCBI Taxonomy" id="453783"/>
    <lineage>
        <taxon>Bacteria</taxon>
        <taxon>Pseudomonadati</taxon>
        <taxon>Pseudomonadota</taxon>
        <taxon>Gammaproteobacteria</taxon>
        <taxon>Lysobacterales</taxon>
        <taxon>Lysobacteraceae</taxon>
        <taxon>Lysobacter</taxon>
    </lineage>
</organism>
<name>A0A3D8VDX6_9GAMM</name>
<evidence type="ECO:0000313" key="4">
    <source>
        <dbReference type="EMBL" id="RDY67068.1"/>
    </source>
</evidence>
<evidence type="ECO:0000256" key="2">
    <source>
        <dbReference type="SAM" id="Phobius"/>
    </source>
</evidence>
<feature type="region of interest" description="Disordered" evidence="1">
    <location>
        <begin position="76"/>
        <end position="103"/>
    </location>
</feature>
<reference evidence="4 5" key="1">
    <citation type="submission" date="2018-08" db="EMBL/GenBank/DDBJ databases">
        <title>Lysobacter soli KCTC 22011, whole genome shotgun sequence.</title>
        <authorList>
            <person name="Zhang X."/>
            <person name="Feng G."/>
            <person name="Zhu H."/>
        </authorList>
    </citation>
    <scope>NUCLEOTIDE SEQUENCE [LARGE SCALE GENOMIC DNA]</scope>
    <source>
        <strain evidence="4 5">KCTC 22011</strain>
    </source>
</reference>
<keyword evidence="2" id="KW-0472">Membrane</keyword>
<proteinExistence type="predicted"/>
<protein>
    <submittedName>
        <fullName evidence="4">Pilus assembly protein</fullName>
    </submittedName>
</protein>
<accession>A0A3D8VDX6</accession>
<feature type="domain" description="Type 4 fimbrial biogenesis protein PilX N-terminal" evidence="3">
    <location>
        <begin position="13"/>
        <end position="60"/>
    </location>
</feature>
<dbReference type="AlphaFoldDB" id="A0A3D8VDX6"/>
<evidence type="ECO:0000259" key="3">
    <source>
        <dbReference type="Pfam" id="PF14341"/>
    </source>
</evidence>
<sequence length="167" mass="18374">MHRSQFQFPQRQRGAVLYVALIFLILLALLGITGMQVASLQERMASNYRSTNEAFQRAEGIVRQVEVEVDQTNRFVPRPGERDEERPCDDGAPVRGSAWASARAADTDPDTAIVAARMNKCTEGGGLGEGVRPQNEMSDTIWQVSSFATDRAESPTSDAAVETVFRP</sequence>
<feature type="compositionally biased region" description="Basic and acidic residues" evidence="1">
    <location>
        <begin position="79"/>
        <end position="89"/>
    </location>
</feature>
<comment type="caution">
    <text evidence="4">The sequence shown here is derived from an EMBL/GenBank/DDBJ whole genome shotgun (WGS) entry which is preliminary data.</text>
</comment>
<dbReference type="InterPro" id="IPR025746">
    <property type="entry name" value="PilX_N_dom"/>
</dbReference>
<dbReference type="EMBL" id="QTJR01000006">
    <property type="protein sequence ID" value="RDY67068.1"/>
    <property type="molecule type" value="Genomic_DNA"/>
</dbReference>
<keyword evidence="5" id="KW-1185">Reference proteome</keyword>
<dbReference type="Proteomes" id="UP000256829">
    <property type="component" value="Unassembled WGS sequence"/>
</dbReference>
<dbReference type="RefSeq" id="WP_115842439.1">
    <property type="nucleotide sequence ID" value="NZ_CP183976.1"/>
</dbReference>
<gene>
    <name evidence="4" type="ORF">DX912_10365</name>
</gene>